<accession>E8V2R5</accession>
<keyword evidence="5" id="KW-1185">Reference proteome</keyword>
<feature type="domain" description="TonB-dependent transporter Oar-like beta-barrel" evidence="3">
    <location>
        <begin position="246"/>
        <end position="1070"/>
    </location>
</feature>
<dbReference type="Proteomes" id="UP000006844">
    <property type="component" value="Chromosome"/>
</dbReference>
<dbReference type="InterPro" id="IPR013784">
    <property type="entry name" value="Carb-bd-like_fold"/>
</dbReference>
<dbReference type="EMBL" id="CP002467">
    <property type="protein sequence ID" value="ADV83540.1"/>
    <property type="molecule type" value="Genomic_DNA"/>
</dbReference>
<dbReference type="Pfam" id="PF25183">
    <property type="entry name" value="OMP_b-brl_4"/>
    <property type="match status" value="1"/>
</dbReference>
<reference evidence="4 5" key="1">
    <citation type="journal article" date="2012" name="Stand. Genomic Sci.">
        <title>Complete genome sequence of Terriglobus saanensis type strain SP1PR4(T), an Acidobacteria from tundra soil.</title>
        <authorList>
            <person name="Rawat S.R."/>
            <person name="Mannisto M.K."/>
            <person name="Starovoytov V."/>
            <person name="Goodwin L."/>
            <person name="Nolan M."/>
            <person name="Hauser L."/>
            <person name="Land M."/>
            <person name="Davenport K.W."/>
            <person name="Woyke T."/>
            <person name="Haggblom M.M."/>
        </authorList>
    </citation>
    <scope>NUCLEOTIDE SEQUENCE</scope>
    <source>
        <strain evidence="5">ATCC BAA-1853 / DSM 23119 / SP1PR4</strain>
    </source>
</reference>
<evidence type="ECO:0000256" key="1">
    <source>
        <dbReference type="SAM" id="MobiDB-lite"/>
    </source>
</evidence>
<keyword evidence="2" id="KW-0732">Signal</keyword>
<dbReference type="AlphaFoldDB" id="E8V2R5"/>
<dbReference type="RefSeq" id="WP_013569273.1">
    <property type="nucleotide sequence ID" value="NC_014963.1"/>
</dbReference>
<dbReference type="Pfam" id="PF13620">
    <property type="entry name" value="CarboxypepD_reg"/>
    <property type="match status" value="1"/>
</dbReference>
<dbReference type="SUPFAM" id="SSF49452">
    <property type="entry name" value="Starch-binding domain-like"/>
    <property type="match status" value="1"/>
</dbReference>
<dbReference type="HOGENOM" id="CLU_006298_0_0_0"/>
<dbReference type="Gene3D" id="2.60.40.1120">
    <property type="entry name" value="Carboxypeptidase-like, regulatory domain"/>
    <property type="match status" value="1"/>
</dbReference>
<dbReference type="KEGG" id="tsa:AciPR4_2767"/>
<feature type="chain" id="PRO_5003232994" evidence="2">
    <location>
        <begin position="23"/>
        <end position="1078"/>
    </location>
</feature>
<evidence type="ECO:0000256" key="2">
    <source>
        <dbReference type="SAM" id="SignalP"/>
    </source>
</evidence>
<sequence>MLSKRSLSFVLMFFSSFLSISANGQSSGSGTLSGTVTDSAGAVLPEAEVTVRQTATGVERSTKTNSSGIYSLPALRAGEYVVRVQAPGFQRIEQDGVVLQSDTTRTINLQLAVGGASDTTTVTTAAPAIETSEGSLNTIITGTQLSELATNGRNFTQFLSLGTGVSSSQTGQRMGVGQEGNPLTSVNGGRINSNAFTYDGILAMDTGGNRGLNLFPPMEAIQEIQVHKSNYTADIGSFGYSQVNVVTRSGGEKYHGDVYEVFSNDALNARNYFNTSKPPLHDNNFGYDFGGHLLPGAKGKFTRNLFFFWSQAFDRRSGPELTSFTSAPQSTFTATTPTVAQRAGNFAGSAAITNPDTGLPYAGNQITNIDPNATLLLNAYFPLPNSTSSSNYVISPKSQTKWREELIRIDATLSPSDTITARYAHDAWSQQQAILKPSNQSFATIGGFFAKPGQSGVLQWTHIFSPTLLNQATIGYSRNQITQSPDSNGQRPAGLTIPSLYGANIYNLIPTITISGFSSIGAQGLTNNTNNVYTWRDDVTKQLHSHSFKAGFNILRIQKFDRFPYGGQAGSFSFTGSATGNALADFLTGHAFSYVEQSNVPNVYLFSNMYEAYVQDDWKITRNLTFNLGVRDTIFQGAPNGYDKYDRISGFVPSLYSAANAPTVTSTGTLVAGTGDPLNGIITPGNLKGLDLPRSLTGARNNIGPRVGFAWSPFGSSTTSVRGGYGLFYHWDNDNHENLSGNPPFAQSATIYNTTLTGFASGAQTLFPPTLAAFDTRKLYPTVTQYSLTVEKQLPGSTVLSVSYVGNSARHLDQTPNINQAQPNAAVAAGTVNVNTVRPYRGYAAINYDVRSASASYNSLQVDARRRFKNGFLFEAAYTYSRSLGSQVGQNQFVNEKGPTAYDRPQSFTINYVYDLPFFRGRRSLAAYTLGGWEVSGVSTFQGGTPVTLAISADRAGVGNTGQRPNVTGPVTYQHGNINGYFSTTNFSQPALGTFGNLGLNTIRQPGLNSTQFNLSKKATFRLVGDTPVTAKFEGEFFNLFNHPAFNGLGTTVGAATFGKITSALDPRNVVFKLKFSF</sequence>
<dbReference type="SUPFAM" id="SSF56935">
    <property type="entry name" value="Porins"/>
    <property type="match status" value="1"/>
</dbReference>
<dbReference type="OrthoDB" id="97893at2"/>
<evidence type="ECO:0000313" key="5">
    <source>
        <dbReference type="Proteomes" id="UP000006844"/>
    </source>
</evidence>
<dbReference type="STRING" id="401053.AciPR4_2767"/>
<gene>
    <name evidence="4" type="ordered locus">AciPR4_2767</name>
</gene>
<dbReference type="GO" id="GO:0030246">
    <property type="term" value="F:carbohydrate binding"/>
    <property type="evidence" value="ECO:0007669"/>
    <property type="project" value="InterPro"/>
</dbReference>
<organism evidence="4 5">
    <name type="scientific">Terriglobus saanensis (strain ATCC BAA-1853 / DSM 23119 / SP1PR4)</name>
    <dbReference type="NCBI Taxonomy" id="401053"/>
    <lineage>
        <taxon>Bacteria</taxon>
        <taxon>Pseudomonadati</taxon>
        <taxon>Acidobacteriota</taxon>
        <taxon>Terriglobia</taxon>
        <taxon>Terriglobales</taxon>
        <taxon>Acidobacteriaceae</taxon>
        <taxon>Terriglobus</taxon>
    </lineage>
</organism>
<feature type="signal peptide" evidence="2">
    <location>
        <begin position="1"/>
        <end position="22"/>
    </location>
</feature>
<evidence type="ECO:0000259" key="3">
    <source>
        <dbReference type="Pfam" id="PF25183"/>
    </source>
</evidence>
<keyword evidence="4" id="KW-0675">Receptor</keyword>
<feature type="region of interest" description="Disordered" evidence="1">
    <location>
        <begin position="169"/>
        <end position="188"/>
    </location>
</feature>
<dbReference type="eggNOG" id="COG1629">
    <property type="taxonomic scope" value="Bacteria"/>
</dbReference>
<dbReference type="InterPro" id="IPR057601">
    <property type="entry name" value="Oar-like_b-barrel"/>
</dbReference>
<protein>
    <submittedName>
        <fullName evidence="4">TonB-dependent receptor plug</fullName>
    </submittedName>
</protein>
<name>E8V2R5_TERSS</name>
<proteinExistence type="predicted"/>
<evidence type="ECO:0000313" key="4">
    <source>
        <dbReference type="EMBL" id="ADV83540.1"/>
    </source>
</evidence>